<feature type="domain" description="H15" evidence="9">
    <location>
        <begin position="37"/>
        <end position="111"/>
    </location>
</feature>
<feature type="compositionally biased region" description="Low complexity" evidence="8">
    <location>
        <begin position="7"/>
        <end position="18"/>
    </location>
</feature>
<dbReference type="InterPro" id="IPR005819">
    <property type="entry name" value="H1/H5"/>
</dbReference>
<dbReference type="SMART" id="SM00526">
    <property type="entry name" value="H15"/>
    <property type="match status" value="1"/>
</dbReference>
<dbReference type="PRINTS" id="PR00624">
    <property type="entry name" value="HISTONEH5"/>
</dbReference>
<dbReference type="PANTHER" id="PTHR11467">
    <property type="entry name" value="HISTONE H1"/>
    <property type="match status" value="1"/>
</dbReference>
<sequence length="237" mass="24857">MSEEESAPAGGAAPAALKSPKKASTKVSKGKAKAVPTHPKVSAMVTASISALKERGGSSLQAIKKYMSANYKVDVEKLSPFIRKYLKSAVAAGALVQTKGKGATGSFKLSAKSDKPSPAARKPKKEAGAAKKRPASATASAARKKKPGTAKKMSCGKFLRQDLLRALSLSHLRSGFGLKHDTITGLLDAFSVAAISSGVRDCPKVAAPRSRARYSSQLFALHFFWGARPGLLMMMGR</sequence>
<dbReference type="InterPro" id="IPR005818">
    <property type="entry name" value="Histone_H1/H5_H15"/>
</dbReference>
<feature type="region of interest" description="Disordered" evidence="8">
    <location>
        <begin position="1"/>
        <end position="39"/>
    </location>
</feature>
<dbReference type="GO" id="GO:0005634">
    <property type="term" value="C:nucleus"/>
    <property type="evidence" value="ECO:0000318"/>
    <property type="project" value="GO_Central"/>
</dbReference>
<dbReference type="EMBL" id="ABJB010263955">
    <property type="status" value="NOT_ANNOTATED_CDS"/>
    <property type="molecule type" value="Genomic_DNA"/>
</dbReference>
<evidence type="ECO:0000259" key="9">
    <source>
        <dbReference type="PROSITE" id="PS51504"/>
    </source>
</evidence>
<evidence type="ECO:0000256" key="8">
    <source>
        <dbReference type="SAM" id="MobiDB-lite"/>
    </source>
</evidence>
<evidence type="ECO:0000256" key="3">
    <source>
        <dbReference type="ARBA" id="ARBA00004286"/>
    </source>
</evidence>
<comment type="function">
    <text evidence="1">Histones H1 are necessary for the condensation of nucleosome chains into higher-order structures.</text>
</comment>
<feature type="compositionally biased region" description="Basic residues" evidence="8">
    <location>
        <begin position="19"/>
        <end position="32"/>
    </location>
</feature>
<dbReference type="InParanoid" id="B7QDV1"/>
<evidence type="ECO:0000256" key="4">
    <source>
        <dbReference type="ARBA" id="ARBA00022454"/>
    </source>
</evidence>
<comment type="similarity">
    <text evidence="7">Belongs to the histone H1/H5 family.</text>
</comment>
<dbReference type="GO" id="GO:0045910">
    <property type="term" value="P:negative regulation of DNA recombination"/>
    <property type="evidence" value="ECO:0000318"/>
    <property type="project" value="GO_Central"/>
</dbReference>
<gene>
    <name evidence="10" type="ORF">IscW_ISCW012234</name>
</gene>
<protein>
    <submittedName>
        <fullName evidence="10 11">Histone, putative</fullName>
    </submittedName>
</protein>
<dbReference type="PANTHER" id="PTHR11467:SF20">
    <property type="entry name" value="H15 DOMAIN-CONTAINING PROTEIN-RELATED"/>
    <property type="match status" value="1"/>
</dbReference>
<keyword evidence="5 7" id="KW-0238">DNA-binding</keyword>
<dbReference type="Gene3D" id="1.10.10.10">
    <property type="entry name" value="Winged helix-like DNA-binding domain superfamily/Winged helix DNA-binding domain"/>
    <property type="match status" value="1"/>
</dbReference>
<organism>
    <name type="scientific">Ixodes scapularis</name>
    <name type="common">Black-legged tick</name>
    <name type="synonym">Deer tick</name>
    <dbReference type="NCBI Taxonomy" id="6945"/>
    <lineage>
        <taxon>Eukaryota</taxon>
        <taxon>Metazoa</taxon>
        <taxon>Ecdysozoa</taxon>
        <taxon>Arthropoda</taxon>
        <taxon>Chelicerata</taxon>
        <taxon>Arachnida</taxon>
        <taxon>Acari</taxon>
        <taxon>Parasitiformes</taxon>
        <taxon>Ixodida</taxon>
        <taxon>Ixodoidea</taxon>
        <taxon>Ixodidae</taxon>
        <taxon>Ixodinae</taxon>
        <taxon>Ixodes</taxon>
    </lineage>
</organism>
<dbReference type="GO" id="GO:0006334">
    <property type="term" value="P:nucleosome assembly"/>
    <property type="evidence" value="ECO:0007669"/>
    <property type="project" value="InterPro"/>
</dbReference>
<dbReference type="EMBL" id="ABJB010046664">
    <property type="status" value="NOT_ANNOTATED_CDS"/>
    <property type="molecule type" value="Genomic_DNA"/>
</dbReference>
<dbReference type="VEuPathDB" id="VectorBase:ISCW012234"/>
<keyword evidence="12" id="KW-1185">Reference proteome</keyword>
<dbReference type="GO" id="GO:0003690">
    <property type="term" value="F:double-stranded DNA binding"/>
    <property type="evidence" value="ECO:0000318"/>
    <property type="project" value="GO_Central"/>
</dbReference>
<reference evidence="11" key="2">
    <citation type="submission" date="2020-05" db="UniProtKB">
        <authorList>
            <consortium name="EnsemblMetazoa"/>
        </authorList>
    </citation>
    <scope>IDENTIFICATION</scope>
    <source>
        <strain evidence="11">wikel</strain>
    </source>
</reference>
<evidence type="ECO:0000256" key="6">
    <source>
        <dbReference type="ARBA" id="ARBA00023242"/>
    </source>
</evidence>
<evidence type="ECO:0000256" key="2">
    <source>
        <dbReference type="ARBA" id="ARBA00004123"/>
    </source>
</evidence>
<dbReference type="EMBL" id="ABJB010119372">
    <property type="status" value="NOT_ANNOTATED_CDS"/>
    <property type="molecule type" value="Genomic_DNA"/>
</dbReference>
<accession>B7QDV1</accession>
<dbReference type="SUPFAM" id="SSF46785">
    <property type="entry name" value="Winged helix' DNA-binding domain"/>
    <property type="match status" value="1"/>
</dbReference>
<feature type="region of interest" description="Disordered" evidence="8">
    <location>
        <begin position="104"/>
        <end position="153"/>
    </location>
</feature>
<keyword evidence="4 7" id="KW-0158">Chromosome</keyword>
<dbReference type="InterPro" id="IPR036388">
    <property type="entry name" value="WH-like_DNA-bd_sf"/>
</dbReference>
<dbReference type="STRING" id="6945.B7QDV1"/>
<dbReference type="PROSITE" id="PS51504">
    <property type="entry name" value="H15"/>
    <property type="match status" value="1"/>
</dbReference>
<dbReference type="GO" id="GO:0030261">
    <property type="term" value="P:chromosome condensation"/>
    <property type="evidence" value="ECO:0000318"/>
    <property type="project" value="GO_Central"/>
</dbReference>
<dbReference type="AlphaFoldDB" id="B7QDV1"/>
<dbReference type="InterPro" id="IPR036390">
    <property type="entry name" value="WH_DNA-bd_sf"/>
</dbReference>
<dbReference type="GO" id="GO:0030527">
    <property type="term" value="F:structural constituent of chromatin"/>
    <property type="evidence" value="ECO:0007669"/>
    <property type="project" value="InterPro"/>
</dbReference>
<keyword evidence="13" id="KW-1267">Proteomics identification</keyword>
<keyword evidence="6 7" id="KW-0539">Nucleus</keyword>
<dbReference type="Pfam" id="PF00538">
    <property type="entry name" value="Linker_histone"/>
    <property type="match status" value="1"/>
</dbReference>
<evidence type="ECO:0007829" key="13">
    <source>
        <dbReference type="PeptideAtlas" id="B7QDV1"/>
    </source>
</evidence>
<dbReference type="VEuPathDB" id="VectorBase:ISCI012234"/>
<dbReference type="GO" id="GO:0000786">
    <property type="term" value="C:nucleosome"/>
    <property type="evidence" value="ECO:0007669"/>
    <property type="project" value="InterPro"/>
</dbReference>
<dbReference type="PaxDb" id="6945-B7QDV1"/>
<dbReference type="FunCoup" id="B7QDV1">
    <property type="interactions" value="184"/>
</dbReference>
<comment type="subcellular location">
    <subcellularLocation>
        <location evidence="3">Chromosome</location>
    </subcellularLocation>
    <subcellularLocation>
        <location evidence="2 7">Nucleus</location>
    </subcellularLocation>
</comment>
<dbReference type="Proteomes" id="UP000001555">
    <property type="component" value="Unassembled WGS sequence"/>
</dbReference>
<evidence type="ECO:0000313" key="12">
    <source>
        <dbReference type="Proteomes" id="UP000001555"/>
    </source>
</evidence>
<dbReference type="HOGENOM" id="CLU_1171764_0_0_1"/>
<reference evidence="10 12" key="1">
    <citation type="submission" date="2008-03" db="EMBL/GenBank/DDBJ databases">
        <title>Annotation of Ixodes scapularis.</title>
        <authorList>
            <consortium name="Ixodes scapularis Genome Project Consortium"/>
            <person name="Caler E."/>
            <person name="Hannick L.I."/>
            <person name="Bidwell S."/>
            <person name="Joardar V."/>
            <person name="Thiagarajan M."/>
            <person name="Amedeo P."/>
            <person name="Galinsky K.J."/>
            <person name="Schobel S."/>
            <person name="Inman J."/>
            <person name="Hostetler J."/>
            <person name="Miller J."/>
            <person name="Hammond M."/>
            <person name="Megy K."/>
            <person name="Lawson D."/>
            <person name="Kodira C."/>
            <person name="Sutton G."/>
            <person name="Meyer J."/>
            <person name="Hill C.A."/>
            <person name="Birren B."/>
            <person name="Nene V."/>
            <person name="Collins F."/>
            <person name="Alarcon-Chaidez F."/>
            <person name="Wikel S."/>
            <person name="Strausberg R."/>
        </authorList>
    </citation>
    <scope>NUCLEOTIDE SEQUENCE [LARGE SCALE GENOMIC DNA]</scope>
    <source>
        <strain evidence="12">Wikel</strain>
        <strain evidence="10">Wikel colony</strain>
    </source>
</reference>
<name>B7QDV1_IXOSC</name>
<dbReference type="FunFam" id="1.10.10.10:FF:000140">
    <property type="entry name" value="Histone H1.0"/>
    <property type="match status" value="1"/>
</dbReference>
<dbReference type="EnsemblMetazoa" id="ISCW012234-RA">
    <property type="protein sequence ID" value="ISCW012234-PA"/>
    <property type="gene ID" value="ISCW012234"/>
</dbReference>
<dbReference type="GO" id="GO:0031492">
    <property type="term" value="F:nucleosomal DNA binding"/>
    <property type="evidence" value="ECO:0000318"/>
    <property type="project" value="GO_Central"/>
</dbReference>
<dbReference type="CDD" id="cd00073">
    <property type="entry name" value="H15"/>
    <property type="match status" value="1"/>
</dbReference>
<dbReference type="OrthoDB" id="6437163at2759"/>
<dbReference type="VEuPathDB" id="VectorBase:ISCP_015152"/>
<evidence type="ECO:0000256" key="7">
    <source>
        <dbReference type="RuleBase" id="RU003894"/>
    </source>
</evidence>
<dbReference type="EMBL" id="DS915818">
    <property type="protein sequence ID" value="EEC17023.1"/>
    <property type="molecule type" value="Genomic_DNA"/>
</dbReference>
<evidence type="ECO:0000313" key="11">
    <source>
        <dbReference type="EnsemblMetazoa" id="ISCW012234-PA"/>
    </source>
</evidence>
<evidence type="ECO:0000313" key="10">
    <source>
        <dbReference type="EMBL" id="EEC17023.1"/>
    </source>
</evidence>
<evidence type="ECO:0000256" key="5">
    <source>
        <dbReference type="ARBA" id="ARBA00023125"/>
    </source>
</evidence>
<evidence type="ECO:0000256" key="1">
    <source>
        <dbReference type="ARBA" id="ARBA00002809"/>
    </source>
</evidence>
<proteinExistence type="evidence at protein level"/>